<keyword evidence="1" id="KW-0472">Membrane</keyword>
<gene>
    <name evidence="2" type="ORF">DFJ66_3266</name>
</gene>
<accession>A0A495XAA7</accession>
<dbReference type="Proteomes" id="UP000272729">
    <property type="component" value="Unassembled WGS sequence"/>
</dbReference>
<feature type="transmembrane region" description="Helical" evidence="1">
    <location>
        <begin position="23"/>
        <end position="43"/>
    </location>
</feature>
<keyword evidence="3" id="KW-1185">Reference proteome</keyword>
<keyword evidence="1" id="KW-1133">Transmembrane helix</keyword>
<sequence>MLDAIAQWWDGVELWLAQLPFPFQFALVMAVLLPAALGVARLIDRVVDQAAGRFNPVPKVPPAVEPEKVDASTPS</sequence>
<evidence type="ECO:0000313" key="2">
    <source>
        <dbReference type="EMBL" id="RKT70025.1"/>
    </source>
</evidence>
<dbReference type="AlphaFoldDB" id="A0A495XAA7"/>
<evidence type="ECO:0000313" key="3">
    <source>
        <dbReference type="Proteomes" id="UP000272729"/>
    </source>
</evidence>
<comment type="caution">
    <text evidence="2">The sequence shown here is derived from an EMBL/GenBank/DDBJ whole genome shotgun (WGS) entry which is preliminary data.</text>
</comment>
<proteinExistence type="predicted"/>
<reference evidence="2 3" key="1">
    <citation type="submission" date="2018-10" db="EMBL/GenBank/DDBJ databases">
        <title>Sequencing the genomes of 1000 actinobacteria strains.</title>
        <authorList>
            <person name="Klenk H.-P."/>
        </authorList>
    </citation>
    <scope>NUCLEOTIDE SEQUENCE [LARGE SCALE GENOMIC DNA]</scope>
    <source>
        <strain evidence="2 3">DSM 43911</strain>
    </source>
</reference>
<protein>
    <submittedName>
        <fullName evidence="2">Uncharacterized protein</fullName>
    </submittedName>
</protein>
<evidence type="ECO:0000256" key="1">
    <source>
        <dbReference type="SAM" id="Phobius"/>
    </source>
</evidence>
<keyword evidence="1" id="KW-0812">Transmembrane</keyword>
<organism evidence="2 3">
    <name type="scientific">Saccharothrix variisporea</name>
    <dbReference type="NCBI Taxonomy" id="543527"/>
    <lineage>
        <taxon>Bacteria</taxon>
        <taxon>Bacillati</taxon>
        <taxon>Actinomycetota</taxon>
        <taxon>Actinomycetes</taxon>
        <taxon>Pseudonocardiales</taxon>
        <taxon>Pseudonocardiaceae</taxon>
        <taxon>Saccharothrix</taxon>
    </lineage>
</organism>
<dbReference type="EMBL" id="RBXR01000001">
    <property type="protein sequence ID" value="RKT70025.1"/>
    <property type="molecule type" value="Genomic_DNA"/>
</dbReference>
<name>A0A495XAA7_9PSEU</name>